<proteinExistence type="predicted"/>
<keyword evidence="2" id="KW-1133">Transmembrane helix</keyword>
<organism evidence="3 4">
    <name type="scientific">Saccharopolyspora spinosa</name>
    <dbReference type="NCBI Taxonomy" id="60894"/>
    <lineage>
        <taxon>Bacteria</taxon>
        <taxon>Bacillati</taxon>
        <taxon>Actinomycetota</taxon>
        <taxon>Actinomycetes</taxon>
        <taxon>Pseudonocardiales</taxon>
        <taxon>Pseudonocardiaceae</taxon>
        <taxon>Saccharopolyspora</taxon>
    </lineage>
</organism>
<dbReference type="Proteomes" id="UP000233786">
    <property type="component" value="Unassembled WGS sequence"/>
</dbReference>
<dbReference type="RefSeq" id="WP_238935629.1">
    <property type="nucleotide sequence ID" value="NZ_CP061007.1"/>
</dbReference>
<feature type="compositionally biased region" description="Low complexity" evidence="1">
    <location>
        <begin position="362"/>
        <end position="371"/>
    </location>
</feature>
<dbReference type="AlphaFoldDB" id="A0A2N3XQP4"/>
<feature type="region of interest" description="Disordered" evidence="1">
    <location>
        <begin position="69"/>
        <end position="113"/>
    </location>
</feature>
<feature type="compositionally biased region" description="Low complexity" evidence="1">
    <location>
        <begin position="215"/>
        <end position="229"/>
    </location>
</feature>
<evidence type="ECO:0000256" key="1">
    <source>
        <dbReference type="SAM" id="MobiDB-lite"/>
    </source>
</evidence>
<protein>
    <submittedName>
        <fullName evidence="3">Uncharacterized protein</fullName>
    </submittedName>
</protein>
<sequence length="426" mass="45436">MITWLFTQVWLWSLAAFALGALITWLLFVRPLRRRLAEFTAPYPEDEYAYDQPGGYEGYDADERTAGDAPFDLLRSTPQRREPDEPEVGDWGRAPRPWVAPEQVKPARNDNDSEWFREWDERVNAVGANRDDAAVTAVQPRGPVTPPGPGERAGAQPPRAEEPAGTAKPESAGGAATPQASAESAGTARKPDKTPISAESVAATRKPASRQASAEPDTVVEPVVEPQVVGEWAETLRTPAREQPAEPATVWPDAEPETTESSARSPEEVIAAIAAEAAAELVAGTPAKQAEPPETGNAERGADDATESRLSGQLRSLFESVRPRSGGASETPYVPPVGADATQVIPKVGDGGVAEPPPLPRRTPGAGPRPGRAGGSGPMIKGHFASRQYHSPESPAYGKIVADVWFRTPADAEIAGFEPWYGQRAT</sequence>
<comment type="caution">
    <text evidence="3">The sequence shown here is derived from an EMBL/GenBank/DDBJ whole genome shotgun (WGS) entry which is preliminary data.</text>
</comment>
<keyword evidence="2" id="KW-0472">Membrane</keyword>
<gene>
    <name evidence="3" type="ORF">A8926_0457</name>
</gene>
<feature type="region of interest" description="Disordered" evidence="1">
    <location>
        <begin position="128"/>
        <end position="267"/>
    </location>
</feature>
<dbReference type="STRING" id="994479.GCA_000194155_07642"/>
<keyword evidence="4" id="KW-1185">Reference proteome</keyword>
<name>A0A2N3XQP4_SACSN</name>
<evidence type="ECO:0000313" key="4">
    <source>
        <dbReference type="Proteomes" id="UP000233786"/>
    </source>
</evidence>
<feature type="transmembrane region" description="Helical" evidence="2">
    <location>
        <begin position="6"/>
        <end position="28"/>
    </location>
</feature>
<accession>A0A2N3XQP4</accession>
<evidence type="ECO:0000256" key="2">
    <source>
        <dbReference type="SAM" id="Phobius"/>
    </source>
</evidence>
<dbReference type="EMBL" id="PJNB01000001">
    <property type="protein sequence ID" value="PKW12961.1"/>
    <property type="molecule type" value="Genomic_DNA"/>
</dbReference>
<reference evidence="3" key="1">
    <citation type="submission" date="2017-12" db="EMBL/GenBank/DDBJ databases">
        <title>Sequencing the genomes of 1000 Actinobacteria strains.</title>
        <authorList>
            <person name="Klenk H.-P."/>
        </authorList>
    </citation>
    <scope>NUCLEOTIDE SEQUENCE [LARGE SCALE GENOMIC DNA]</scope>
    <source>
        <strain evidence="3">DSM 44228</strain>
    </source>
</reference>
<evidence type="ECO:0000313" key="3">
    <source>
        <dbReference type="EMBL" id="PKW12961.1"/>
    </source>
</evidence>
<keyword evidence="2" id="KW-0812">Transmembrane</keyword>
<feature type="region of interest" description="Disordered" evidence="1">
    <location>
        <begin position="283"/>
        <end position="383"/>
    </location>
</feature>